<dbReference type="NCBIfam" id="NF011987">
    <property type="entry name" value="PRK15446.2-3"/>
    <property type="match status" value="1"/>
</dbReference>
<dbReference type="InterPro" id="IPR012696">
    <property type="entry name" value="PhnM"/>
</dbReference>
<dbReference type="RefSeq" id="WP_058289881.1">
    <property type="nucleotide sequence ID" value="NZ_CYSD01000028.1"/>
</dbReference>
<organism evidence="2 3">
    <name type="scientific">Tritonibacter multivorans</name>
    <dbReference type="NCBI Taxonomy" id="928856"/>
    <lineage>
        <taxon>Bacteria</taxon>
        <taxon>Pseudomonadati</taxon>
        <taxon>Pseudomonadota</taxon>
        <taxon>Alphaproteobacteria</taxon>
        <taxon>Rhodobacterales</taxon>
        <taxon>Paracoccaceae</taxon>
        <taxon>Tritonibacter</taxon>
    </lineage>
</organism>
<accession>A0A0P1G9Z3</accession>
<feature type="domain" description="Amidohydrolase 3" evidence="1">
    <location>
        <begin position="209"/>
        <end position="364"/>
    </location>
</feature>
<gene>
    <name evidence="2" type="primary">phnM_2</name>
    <name evidence="2" type="ORF">TRM7557_01806</name>
</gene>
<keyword evidence="2" id="KW-0378">Hydrolase</keyword>
<dbReference type="SUPFAM" id="SSF51338">
    <property type="entry name" value="Composite domain of metallo-dependent hydrolases"/>
    <property type="match status" value="1"/>
</dbReference>
<evidence type="ECO:0000259" key="1">
    <source>
        <dbReference type="Pfam" id="PF07969"/>
    </source>
</evidence>
<dbReference type="GO" id="GO:0016810">
    <property type="term" value="F:hydrolase activity, acting on carbon-nitrogen (but not peptide) bonds"/>
    <property type="evidence" value="ECO:0007669"/>
    <property type="project" value="InterPro"/>
</dbReference>
<proteinExistence type="predicted"/>
<dbReference type="OrthoDB" id="9785413at2"/>
<dbReference type="InterPro" id="IPR011059">
    <property type="entry name" value="Metal-dep_hydrolase_composite"/>
</dbReference>
<evidence type="ECO:0000313" key="3">
    <source>
        <dbReference type="Proteomes" id="UP000052022"/>
    </source>
</evidence>
<name>A0A0P1G9Z3_9RHOB</name>
<keyword evidence="3" id="KW-1185">Reference proteome</keyword>
<dbReference type="InterPro" id="IPR051781">
    <property type="entry name" value="Metallo-dep_Hydrolase"/>
</dbReference>
<dbReference type="Pfam" id="PF07969">
    <property type="entry name" value="Amidohydro_3"/>
    <property type="match status" value="1"/>
</dbReference>
<dbReference type="AlphaFoldDB" id="A0A0P1G9Z3"/>
<dbReference type="PANTHER" id="PTHR43135:SF3">
    <property type="entry name" value="ALPHA-D-RIBOSE 1-METHYLPHOSPHONATE 5-TRIPHOSPHATE DIPHOSPHATASE"/>
    <property type="match status" value="1"/>
</dbReference>
<sequence>MNGQGNGLELTLVGANVLRPDGLELAGELAIGGGLVQEGRAGRQIDLSGYRVMPGIIDLHGDGFERHLAPRRGAMKQMGEGIVAAEAELAANGITTAVLAQFYSWEGGLRGAEFAGQVFEAIKSVKDQLVTDLLPQLRFEIHLLEDYATLPARVAEWEVPYVVFNDHLPHDRLAEGRKPPRLTGQALKAGRNPEVHFQMLLDLHARKPEVPAALEAVVPQLLAQGVRLGSHDDHTAEDRALWRARGVRISEFPETMEAAEAARGAGDHVILGSPNVVRGGSHKGNASAVELIAMGLCDALASDYHYPSPRRAALMLAKTGLLPIEAAWALVSEGPARVLGLADRGRLLPGQRADLVVLDAQDRVAATLSGGRVSYMTGDIAARFVG</sequence>
<dbReference type="GO" id="GO:0019700">
    <property type="term" value="P:organic phosphonate catabolic process"/>
    <property type="evidence" value="ECO:0007669"/>
    <property type="project" value="InterPro"/>
</dbReference>
<dbReference type="SUPFAM" id="SSF51556">
    <property type="entry name" value="Metallo-dependent hydrolases"/>
    <property type="match status" value="1"/>
</dbReference>
<dbReference type="PIRSF" id="PIRSF038971">
    <property type="entry name" value="PhnM"/>
    <property type="match status" value="1"/>
</dbReference>
<evidence type="ECO:0000313" key="2">
    <source>
        <dbReference type="EMBL" id="CUH78279.1"/>
    </source>
</evidence>
<dbReference type="InterPro" id="IPR013108">
    <property type="entry name" value="Amidohydro_3"/>
</dbReference>
<dbReference type="EC" id="3.6.1.63" evidence="2"/>
<dbReference type="EMBL" id="CYSD01000028">
    <property type="protein sequence ID" value="CUH78279.1"/>
    <property type="molecule type" value="Genomic_DNA"/>
</dbReference>
<dbReference type="Proteomes" id="UP000052022">
    <property type="component" value="Unassembled WGS sequence"/>
</dbReference>
<reference evidence="2 3" key="1">
    <citation type="submission" date="2015-09" db="EMBL/GenBank/DDBJ databases">
        <authorList>
            <consortium name="Swine Surveillance"/>
        </authorList>
    </citation>
    <scope>NUCLEOTIDE SEQUENCE [LARGE SCALE GENOMIC DNA]</scope>
    <source>
        <strain evidence="2 3">CECT 7557</strain>
    </source>
</reference>
<dbReference type="PANTHER" id="PTHR43135">
    <property type="entry name" value="ALPHA-D-RIBOSE 1-METHYLPHOSPHONATE 5-TRIPHOSPHATE DIPHOSPHATASE"/>
    <property type="match status" value="1"/>
</dbReference>
<protein>
    <submittedName>
        <fullName evidence="2">Alpha-D-ribose 1-methylphosphonate 5-triphosphate diphosphatase</fullName>
        <ecNumber evidence="2">3.6.1.63</ecNumber>
    </submittedName>
</protein>
<dbReference type="Gene3D" id="3.20.20.140">
    <property type="entry name" value="Metal-dependent hydrolases"/>
    <property type="match status" value="1"/>
</dbReference>
<dbReference type="InterPro" id="IPR032466">
    <property type="entry name" value="Metal_Hydrolase"/>
</dbReference>
<dbReference type="STRING" id="928856.SAMN04488049_11828"/>